<reference evidence="1" key="1">
    <citation type="submission" date="2024-05" db="EMBL/GenBank/DDBJ databases">
        <title>Isolation and characterization of the new Streptomyces phages Kamino, Geonosis, Abafar and Scarif infecting a broad range of host species.</title>
        <authorList>
            <person name="Rackow B."/>
            <person name="Rolland C."/>
            <person name="Mohnen I."/>
            <person name="Wittmann J."/>
            <person name="Muesken M."/>
            <person name="Overmann J."/>
            <person name="Frunzke J."/>
        </authorList>
    </citation>
    <scope>NUCLEOTIDE SEQUENCE</scope>
</reference>
<gene>
    <name evidence="1" type="ORF">Geonosis_00046</name>
</gene>
<protein>
    <submittedName>
        <fullName evidence="1">Uncharacterized protein</fullName>
    </submittedName>
</protein>
<dbReference type="EMBL" id="PP750866">
    <property type="protein sequence ID" value="XBM95011.1"/>
    <property type="molecule type" value="Genomic_DNA"/>
</dbReference>
<name>A0AAU7H050_9CAUD</name>
<accession>A0AAU7H050</accession>
<proteinExistence type="predicted"/>
<evidence type="ECO:0000313" key="1">
    <source>
        <dbReference type="EMBL" id="XBM95011.1"/>
    </source>
</evidence>
<sequence length="218" mass="23735">MDRITRNTARLGMTPAEALEGGFLDLWGNVLPAHPATPEGTTTMIVSVTSNLAEAMNRTSLVLGTVARRQTKLNDQDAFRELANQLEDLTVNILQASSSLSLIGVRPAGARFDCAPDTKLSAKLNGCVSYLRNEATNLLKADSFSRYESTRSDDVLNWIKGLYGLLMDAISHQVRDDLRHISTMSPSRLVAVAAHVAEAAERDGAVTSEAQQLTPRRR</sequence>
<organism evidence="1">
    <name type="scientific">Streptomyces phage Geonosis</name>
    <dbReference type="NCBI Taxonomy" id="3158856"/>
    <lineage>
        <taxon>Viruses</taxon>
        <taxon>Duplodnaviria</taxon>
        <taxon>Heunggongvirae</taxon>
        <taxon>Uroviricota</taxon>
        <taxon>Caudoviricetes</taxon>
    </lineage>
</organism>